<reference evidence="2" key="1">
    <citation type="journal article" date="2021" name="Mol. Plant Microbe Interact.">
        <title>Complete Genome Sequence of the Plant-Pathogenic Fungus Colletotrichum lupini.</title>
        <authorList>
            <person name="Baroncelli R."/>
            <person name="Pensec F."/>
            <person name="Da Lio D."/>
            <person name="Boufleur T."/>
            <person name="Vicente I."/>
            <person name="Sarrocco S."/>
            <person name="Picot A."/>
            <person name="Baraldi E."/>
            <person name="Sukno S."/>
            <person name="Thon M."/>
            <person name="Le Floch G."/>
        </authorList>
    </citation>
    <scope>NUCLEOTIDE SEQUENCE</scope>
    <source>
        <strain evidence="2">IMI 504893</strain>
    </source>
</reference>
<evidence type="ECO:0000256" key="1">
    <source>
        <dbReference type="SAM" id="MobiDB-lite"/>
    </source>
</evidence>
<evidence type="ECO:0000313" key="2">
    <source>
        <dbReference type="EMBL" id="UQC88881.1"/>
    </source>
</evidence>
<feature type="region of interest" description="Disordered" evidence="1">
    <location>
        <begin position="1"/>
        <end position="33"/>
    </location>
</feature>
<feature type="compositionally biased region" description="Polar residues" evidence="1">
    <location>
        <begin position="122"/>
        <end position="143"/>
    </location>
</feature>
<gene>
    <name evidence="2" type="ORF">CLUP02_14408</name>
</gene>
<dbReference type="KEGG" id="clup:CLUP02_14408"/>
<feature type="region of interest" description="Disordered" evidence="1">
    <location>
        <begin position="122"/>
        <end position="192"/>
    </location>
</feature>
<name>A0A9Q8WMP6_9PEZI</name>
<keyword evidence="3" id="KW-1185">Reference proteome</keyword>
<dbReference type="AlphaFoldDB" id="A0A9Q8WMP6"/>
<protein>
    <submittedName>
        <fullName evidence="2">Uncharacterized protein</fullName>
    </submittedName>
</protein>
<dbReference type="Proteomes" id="UP000830671">
    <property type="component" value="Chromosome 7"/>
</dbReference>
<dbReference type="EMBL" id="CP019479">
    <property type="protein sequence ID" value="UQC88881.1"/>
    <property type="molecule type" value="Genomic_DNA"/>
</dbReference>
<sequence length="277" mass="29107">MARMNAGQGRLGPWEHGTSPKRGESRRTGGSHACGSNWQSVAVGAAAVAVPAGDFKQTTQSLIPFVRMTTTKMGSDGADGTLGIQCDRAVCAQAHAALCTIMNDGTWILTPINLSNDQQPCTLSGSQKLDGKSTASPVQSDTVLSAPLGTYSPNAVHRRSIRRAGPELWAPRPRSPDMAIGPPPRKDNPRQAHAPRHMLALQHHCRPVRIGPPSITASVRLEASAATTTAAAHSHKCTSYVPGQATSSLPTSGLHSLISSAQLHAFTWPSLKANNVA</sequence>
<organism evidence="2 3">
    <name type="scientific">Colletotrichum lupini</name>
    <dbReference type="NCBI Taxonomy" id="145971"/>
    <lineage>
        <taxon>Eukaryota</taxon>
        <taxon>Fungi</taxon>
        <taxon>Dikarya</taxon>
        <taxon>Ascomycota</taxon>
        <taxon>Pezizomycotina</taxon>
        <taxon>Sordariomycetes</taxon>
        <taxon>Hypocreomycetidae</taxon>
        <taxon>Glomerellales</taxon>
        <taxon>Glomerellaceae</taxon>
        <taxon>Colletotrichum</taxon>
        <taxon>Colletotrichum acutatum species complex</taxon>
    </lineage>
</organism>
<proteinExistence type="predicted"/>
<dbReference type="GeneID" id="73348346"/>
<accession>A0A9Q8WMP6</accession>
<dbReference type="RefSeq" id="XP_049150482.1">
    <property type="nucleotide sequence ID" value="XM_049293336.1"/>
</dbReference>
<evidence type="ECO:0000313" key="3">
    <source>
        <dbReference type="Proteomes" id="UP000830671"/>
    </source>
</evidence>